<name>A0A4P5PGA6_9ENTE</name>
<dbReference type="GO" id="GO:0005829">
    <property type="term" value="C:cytosol"/>
    <property type="evidence" value="ECO:0007669"/>
    <property type="project" value="TreeGrafter"/>
</dbReference>
<comment type="caution">
    <text evidence="5">The sequence shown here is derived from an EMBL/GenBank/DDBJ whole genome shotgun (WGS) entry which is preliminary data.</text>
</comment>
<reference evidence="6" key="1">
    <citation type="submission" date="2019-02" db="EMBL/GenBank/DDBJ databases">
        <title>Draft genome sequence of Enterococcus sp. Gos25-1.</title>
        <authorList>
            <person name="Tanaka N."/>
            <person name="Shiwa Y."/>
            <person name="Fujita N."/>
        </authorList>
    </citation>
    <scope>NUCLEOTIDE SEQUENCE [LARGE SCALE GENOMIC DNA]</scope>
    <source>
        <strain evidence="6">Gos25-1</strain>
    </source>
</reference>
<dbReference type="Proteomes" id="UP000290567">
    <property type="component" value="Unassembled WGS sequence"/>
</dbReference>
<protein>
    <submittedName>
        <fullName evidence="5">Phosphoglycerate mutase</fullName>
    </submittedName>
</protein>
<proteinExistence type="predicted"/>
<evidence type="ECO:0000256" key="3">
    <source>
        <dbReference type="PIRSR" id="PIRSR613078-2"/>
    </source>
</evidence>
<evidence type="ECO:0000313" key="6">
    <source>
        <dbReference type="Proteomes" id="UP000290567"/>
    </source>
</evidence>
<dbReference type="GO" id="GO:0004331">
    <property type="term" value="F:fructose-2,6-bisphosphate 2-phosphatase activity"/>
    <property type="evidence" value="ECO:0007669"/>
    <property type="project" value="TreeGrafter"/>
</dbReference>
<dbReference type="RefSeq" id="WP_146623715.1">
    <property type="nucleotide sequence ID" value="NZ_BJCC01000031.1"/>
</dbReference>
<keyword evidence="6" id="KW-1185">Reference proteome</keyword>
<dbReference type="GO" id="GO:0045820">
    <property type="term" value="P:negative regulation of glycolytic process"/>
    <property type="evidence" value="ECO:0007669"/>
    <property type="project" value="TreeGrafter"/>
</dbReference>
<keyword evidence="4" id="KW-0732">Signal</keyword>
<feature type="binding site" evidence="3">
    <location>
        <position position="98"/>
    </location>
    <ligand>
        <name>substrate</name>
    </ligand>
</feature>
<dbReference type="SMART" id="SM00855">
    <property type="entry name" value="PGAM"/>
    <property type="match status" value="1"/>
</dbReference>
<dbReference type="PANTHER" id="PTHR46517">
    <property type="entry name" value="FRUCTOSE-2,6-BISPHOSPHATASE TIGAR"/>
    <property type="match status" value="1"/>
</dbReference>
<dbReference type="GO" id="GO:0043456">
    <property type="term" value="P:regulation of pentose-phosphate shunt"/>
    <property type="evidence" value="ECO:0007669"/>
    <property type="project" value="TreeGrafter"/>
</dbReference>
<dbReference type="InterPro" id="IPR029033">
    <property type="entry name" value="His_PPase_superfam"/>
</dbReference>
<dbReference type="CDD" id="cd07067">
    <property type="entry name" value="HP_PGM_like"/>
    <property type="match status" value="1"/>
</dbReference>
<evidence type="ECO:0000313" key="5">
    <source>
        <dbReference type="EMBL" id="GCF95318.1"/>
    </source>
</evidence>
<dbReference type="SUPFAM" id="SSF53254">
    <property type="entry name" value="Phosphoglycerate mutase-like"/>
    <property type="match status" value="1"/>
</dbReference>
<dbReference type="InterPro" id="IPR013078">
    <property type="entry name" value="His_Pase_superF_clade-1"/>
</dbReference>
<gene>
    <name evidence="5" type="ORF">NRIC_32090</name>
</gene>
<dbReference type="AlphaFoldDB" id="A0A4P5PGA6"/>
<accession>A0A4P5PGA6</accession>
<organism evidence="5 6">
    <name type="scientific">Enterococcus florum</name>
    <dbReference type="NCBI Taxonomy" id="2480627"/>
    <lineage>
        <taxon>Bacteria</taxon>
        <taxon>Bacillati</taxon>
        <taxon>Bacillota</taxon>
        <taxon>Bacilli</taxon>
        <taxon>Lactobacillales</taxon>
        <taxon>Enterococcaceae</taxon>
        <taxon>Enterococcus</taxon>
    </lineage>
</organism>
<evidence type="ECO:0000256" key="1">
    <source>
        <dbReference type="ARBA" id="ARBA00022801"/>
    </source>
</evidence>
<dbReference type="PANTHER" id="PTHR46517:SF1">
    <property type="entry name" value="FRUCTOSE-2,6-BISPHOSPHATASE TIGAR"/>
    <property type="match status" value="1"/>
</dbReference>
<evidence type="ECO:0000256" key="4">
    <source>
        <dbReference type="SAM" id="SignalP"/>
    </source>
</evidence>
<feature type="binding site" evidence="3">
    <location>
        <begin position="48"/>
        <end position="55"/>
    </location>
    <ligand>
        <name>substrate</name>
    </ligand>
</feature>
<keyword evidence="1" id="KW-0378">Hydrolase</keyword>
<dbReference type="EMBL" id="BJCC01000031">
    <property type="protein sequence ID" value="GCF95318.1"/>
    <property type="molecule type" value="Genomic_DNA"/>
</dbReference>
<dbReference type="Pfam" id="PF00300">
    <property type="entry name" value="His_Phos_1"/>
    <property type="match status" value="2"/>
</dbReference>
<feature type="chain" id="PRO_5020495594" evidence="4">
    <location>
        <begin position="24"/>
        <end position="267"/>
    </location>
</feature>
<dbReference type="OrthoDB" id="4131070at2"/>
<feature type="active site" description="Proton donor/acceptor" evidence="2">
    <location>
        <position position="125"/>
    </location>
</feature>
<dbReference type="PROSITE" id="PS51257">
    <property type="entry name" value="PROKAR_LIPOPROTEIN"/>
    <property type="match status" value="1"/>
</dbReference>
<dbReference type="Gene3D" id="3.40.50.1240">
    <property type="entry name" value="Phosphoglycerate mutase-like"/>
    <property type="match status" value="1"/>
</dbReference>
<evidence type="ECO:0000256" key="2">
    <source>
        <dbReference type="PIRSR" id="PIRSR613078-1"/>
    </source>
</evidence>
<feature type="active site" description="Tele-phosphohistidine intermediate" evidence="2">
    <location>
        <position position="49"/>
    </location>
</feature>
<sequence>MKKKLLWLLPIAAILLTACGASGGETDESGTAASNSGEAKETTIYLVRHGKTWFNTQNQVQGYSDSLLTEEGEKQAKLVGEGMKDIEFTAAYSSDLGRQRNTAKLILEQNKNDVPQITENIGFREKNFGSFEGLSNDDMNIAVAKALNLDYPEGSDELWDFLKEQLTEEELANKVAEVDPTQTAETYDEMHQRVSKVMPEVMKEVDAQGGNVLIVSSGGIIPIILESIAPGEYQGEKIANCSVTTLTYKEGKYTIESIGDTSYVDQD</sequence>
<feature type="signal peptide" evidence="4">
    <location>
        <begin position="1"/>
        <end position="23"/>
    </location>
</feature>
<dbReference type="InterPro" id="IPR051695">
    <property type="entry name" value="Phosphoglycerate_Mutase"/>
</dbReference>